<dbReference type="SMART" id="SM00220">
    <property type="entry name" value="S_TKc"/>
    <property type="match status" value="1"/>
</dbReference>
<dbReference type="CDD" id="cd14014">
    <property type="entry name" value="STKc_PknB_like"/>
    <property type="match status" value="1"/>
</dbReference>
<dbReference type="SUPFAM" id="SSF56112">
    <property type="entry name" value="Protein kinase-like (PK-like)"/>
    <property type="match status" value="1"/>
</dbReference>
<dbReference type="Gene3D" id="1.10.510.10">
    <property type="entry name" value="Transferase(Phosphotransferase) domain 1"/>
    <property type="match status" value="1"/>
</dbReference>
<protein>
    <submittedName>
        <fullName evidence="7">Serine/threonine-protein kinase</fullName>
        <ecNumber evidence="7">2.7.11.1</ecNumber>
    </submittedName>
</protein>
<evidence type="ECO:0000256" key="1">
    <source>
        <dbReference type="ARBA" id="ARBA00022527"/>
    </source>
</evidence>
<feature type="domain" description="Protein kinase" evidence="6">
    <location>
        <begin position="13"/>
        <end position="272"/>
    </location>
</feature>
<dbReference type="EC" id="2.7.11.1" evidence="7"/>
<keyword evidence="5" id="KW-0067">ATP-binding</keyword>
<gene>
    <name evidence="7" type="ORF">QLH32_17455</name>
</gene>
<evidence type="ECO:0000256" key="2">
    <source>
        <dbReference type="ARBA" id="ARBA00022679"/>
    </source>
</evidence>
<dbReference type="PROSITE" id="PS00108">
    <property type="entry name" value="PROTEIN_KINASE_ST"/>
    <property type="match status" value="1"/>
</dbReference>
<dbReference type="InterPro" id="IPR000719">
    <property type="entry name" value="Prot_kinase_dom"/>
</dbReference>
<dbReference type="InterPro" id="IPR008271">
    <property type="entry name" value="Ser/Thr_kinase_AS"/>
</dbReference>
<proteinExistence type="predicted"/>
<dbReference type="Pfam" id="PF00069">
    <property type="entry name" value="Pkinase"/>
    <property type="match status" value="1"/>
</dbReference>
<evidence type="ECO:0000256" key="3">
    <source>
        <dbReference type="ARBA" id="ARBA00022741"/>
    </source>
</evidence>
<dbReference type="RefSeq" id="WP_283267298.1">
    <property type="nucleotide sequence ID" value="NZ_CP125669.1"/>
</dbReference>
<keyword evidence="3" id="KW-0547">Nucleotide-binding</keyword>
<sequence>MIYPCQKAQVSFEYRNEIGQEGRNSKVYLAKDSNLDGEIVIKEITKASFDQPESYFDEARKLYKSTHPNVVQVSYACEDDENIYIAMPHYKNGSLKKLLESRNLTVREIIKYATEFLSGLHNIHSKNLIHMDIKPDNILLSDRWEALLSDFGLSQHLNPDGLTEIESAYPKILPPEYFSADRIADRAYDIYQAGLVLYVMCVGLQSFNEQFFSHWHEDKSILARAITSGRFPVRDSHPPHIPKKLIRIINKCLNIQPQSRPKSALEIINVLADIDGNILDWEYFIDITDGSKVWQKQVDNKLLQLRVMTDHSSKATKTTNDKTTRINAYCKDRISVEDILNFLENY</sequence>
<evidence type="ECO:0000256" key="5">
    <source>
        <dbReference type="ARBA" id="ARBA00022840"/>
    </source>
</evidence>
<evidence type="ECO:0000313" key="7">
    <source>
        <dbReference type="EMBL" id="WHP05765.1"/>
    </source>
</evidence>
<dbReference type="EMBL" id="CP125669">
    <property type="protein sequence ID" value="WHP05765.1"/>
    <property type="molecule type" value="Genomic_DNA"/>
</dbReference>
<dbReference type="PANTHER" id="PTHR43895">
    <property type="entry name" value="CALCIUM/CALMODULIN-DEPENDENT PROTEIN KINASE KINASE-RELATED"/>
    <property type="match status" value="1"/>
</dbReference>
<evidence type="ECO:0000256" key="4">
    <source>
        <dbReference type="ARBA" id="ARBA00022777"/>
    </source>
</evidence>
<evidence type="ECO:0000259" key="6">
    <source>
        <dbReference type="PROSITE" id="PS50011"/>
    </source>
</evidence>
<dbReference type="PANTHER" id="PTHR43895:SF150">
    <property type="entry name" value="SERINE_THREONINE-PROTEIN KINASE STK11"/>
    <property type="match status" value="1"/>
</dbReference>
<dbReference type="InterPro" id="IPR011009">
    <property type="entry name" value="Kinase-like_dom_sf"/>
</dbReference>
<name>A0ABY8S235_9GAMM</name>
<dbReference type="Proteomes" id="UP001229836">
    <property type="component" value="Chromosome"/>
</dbReference>
<keyword evidence="4 7" id="KW-0418">Kinase</keyword>
<keyword evidence="2 7" id="KW-0808">Transferase</keyword>
<accession>A0ABY8S235</accession>
<organism evidence="7 8">
    <name type="scientific">Acinetobacter corruptisaponis</name>
    <dbReference type="NCBI Taxonomy" id="3045147"/>
    <lineage>
        <taxon>Bacteria</taxon>
        <taxon>Pseudomonadati</taxon>
        <taxon>Pseudomonadota</taxon>
        <taxon>Gammaproteobacteria</taxon>
        <taxon>Moraxellales</taxon>
        <taxon>Moraxellaceae</taxon>
        <taxon>Acinetobacter</taxon>
    </lineage>
</organism>
<keyword evidence="1" id="KW-0723">Serine/threonine-protein kinase</keyword>
<dbReference type="PROSITE" id="PS50011">
    <property type="entry name" value="PROTEIN_KINASE_DOM"/>
    <property type="match status" value="1"/>
</dbReference>
<keyword evidence="8" id="KW-1185">Reference proteome</keyword>
<dbReference type="GO" id="GO:0004674">
    <property type="term" value="F:protein serine/threonine kinase activity"/>
    <property type="evidence" value="ECO:0007669"/>
    <property type="project" value="UniProtKB-EC"/>
</dbReference>
<evidence type="ECO:0000313" key="8">
    <source>
        <dbReference type="Proteomes" id="UP001229836"/>
    </source>
</evidence>
<reference evidence="7 8" key="1">
    <citation type="submission" date="2023-05" db="EMBL/GenBank/DDBJ databases">
        <title>The complete genome of Acinetobacter sp. nov KCTC 92772.</title>
        <authorList>
            <person name="Zhou G."/>
        </authorList>
    </citation>
    <scope>NUCLEOTIDE SEQUENCE [LARGE SCALE GENOMIC DNA]</scope>
    <source>
        <strain evidence="7 8">KCTC 92772</strain>
    </source>
</reference>